<evidence type="ECO:0000259" key="9">
    <source>
        <dbReference type="Pfam" id="PF23452"/>
    </source>
</evidence>
<accession>A0AAW1QZC5</accession>
<comment type="subcellular location">
    <subcellularLocation>
        <location evidence="1">Membrane</location>
        <topology evidence="1">Single-pass membrane protein</topology>
    </subcellularLocation>
</comment>
<feature type="domain" description="Hydroxyproline O-arabinosyltransferase-like" evidence="9">
    <location>
        <begin position="147"/>
        <end position="450"/>
    </location>
</feature>
<evidence type="ECO:0000313" key="11">
    <source>
        <dbReference type="Proteomes" id="UP001438707"/>
    </source>
</evidence>
<evidence type="ECO:0000256" key="7">
    <source>
        <dbReference type="SAM" id="MobiDB-lite"/>
    </source>
</evidence>
<evidence type="ECO:0000256" key="5">
    <source>
        <dbReference type="ARBA" id="ARBA00022989"/>
    </source>
</evidence>
<feature type="region of interest" description="Disordered" evidence="7">
    <location>
        <begin position="80"/>
        <end position="137"/>
    </location>
</feature>
<gene>
    <name evidence="10" type="ORF">WJX74_011081</name>
</gene>
<feature type="region of interest" description="Disordered" evidence="7">
    <location>
        <begin position="27"/>
        <end position="64"/>
    </location>
</feature>
<dbReference type="InterPro" id="IPR044845">
    <property type="entry name" value="HPAT/SRGT1-like"/>
</dbReference>
<name>A0AAW1QZC5_9CHLO</name>
<keyword evidence="6" id="KW-0472">Membrane</keyword>
<keyword evidence="4" id="KW-0812">Transmembrane</keyword>
<sequence length="460" mass="52789">MKRRTVIMITGLLALAITSLNFFSGPRTNKDGEQSEGGNDSFLDRDIRIKRRPRLESETMEPMHGKLAQEIQEGEVGRVQAELDRQQQRQKQIDTQNRRLKLGEQASPMTQEASPKVDQPLKEQQRQQQQRSTASVTANTNFVENKYHVVTSVDGQIYTEWQVRIHYYWYKQMRLQYPDSAMGGFTRLLHSGKPDFLMDEIPTKVVDLLPPGMDKGFVVLNRPYAFAQWVERYMASIPERYVLMSEPDHLFIRPPPLWATLEKPAAFVFTYIEPAEHATIVNRFNDRKVPVESMAQIGSSPVIINRDQLAAVVDAWYDISLRLKNDPEADKAFGWVLDMYGWSIASSQHPDGPLQYDLHLLEFMIQPPWDETLAQGPSKENTTILHYTYGSDFNLTTGKFTPGTVGQWHWDKRDFSTRYPDGNIDCPAIIQPQTTHLQMWYINQAIAALGSAWGRPAVSR</sequence>
<dbReference type="PANTHER" id="PTHR31485">
    <property type="entry name" value="PEPTIDYL SERINE ALPHA-GALACTOSYLTRANSFERASE"/>
    <property type="match status" value="1"/>
</dbReference>
<organism evidence="10 11">
    <name type="scientific">Apatococcus lobatus</name>
    <dbReference type="NCBI Taxonomy" id="904363"/>
    <lineage>
        <taxon>Eukaryota</taxon>
        <taxon>Viridiplantae</taxon>
        <taxon>Chlorophyta</taxon>
        <taxon>core chlorophytes</taxon>
        <taxon>Trebouxiophyceae</taxon>
        <taxon>Chlorellales</taxon>
        <taxon>Chlorellaceae</taxon>
        <taxon>Apatococcus</taxon>
    </lineage>
</organism>
<dbReference type="GO" id="GO:0016020">
    <property type="term" value="C:membrane"/>
    <property type="evidence" value="ECO:0007669"/>
    <property type="project" value="UniProtKB-SubCell"/>
</dbReference>
<proteinExistence type="predicted"/>
<protein>
    <recommendedName>
        <fullName evidence="9">Hydroxyproline O-arabinosyltransferase-like domain-containing protein</fullName>
    </recommendedName>
</protein>
<comment type="caution">
    <text evidence="10">The sequence shown here is derived from an EMBL/GenBank/DDBJ whole genome shotgun (WGS) entry which is preliminary data.</text>
</comment>
<keyword evidence="8" id="KW-0732">Signal</keyword>
<keyword evidence="2" id="KW-0328">Glycosyltransferase</keyword>
<evidence type="ECO:0000256" key="4">
    <source>
        <dbReference type="ARBA" id="ARBA00022692"/>
    </source>
</evidence>
<dbReference type="GO" id="GO:0016757">
    <property type="term" value="F:glycosyltransferase activity"/>
    <property type="evidence" value="ECO:0007669"/>
    <property type="project" value="UniProtKB-KW"/>
</dbReference>
<feature type="signal peptide" evidence="8">
    <location>
        <begin position="1"/>
        <end position="19"/>
    </location>
</feature>
<dbReference type="Proteomes" id="UP001438707">
    <property type="component" value="Unassembled WGS sequence"/>
</dbReference>
<feature type="compositionally biased region" description="Basic and acidic residues" evidence="7">
    <location>
        <begin position="54"/>
        <end position="64"/>
    </location>
</feature>
<dbReference type="InterPro" id="IPR056508">
    <property type="entry name" value="HPAT-like"/>
</dbReference>
<evidence type="ECO:0000256" key="8">
    <source>
        <dbReference type="SAM" id="SignalP"/>
    </source>
</evidence>
<evidence type="ECO:0000256" key="3">
    <source>
        <dbReference type="ARBA" id="ARBA00022679"/>
    </source>
</evidence>
<evidence type="ECO:0000256" key="2">
    <source>
        <dbReference type="ARBA" id="ARBA00022676"/>
    </source>
</evidence>
<keyword evidence="11" id="KW-1185">Reference proteome</keyword>
<dbReference type="PANTHER" id="PTHR31485:SF4">
    <property type="entry name" value="HYDROXYPROLINE O-ARABINOSYLTRANSFERASE RDN1"/>
    <property type="match status" value="1"/>
</dbReference>
<keyword evidence="5" id="KW-1133">Transmembrane helix</keyword>
<evidence type="ECO:0000256" key="6">
    <source>
        <dbReference type="ARBA" id="ARBA00023136"/>
    </source>
</evidence>
<feature type="chain" id="PRO_5043878461" description="Hydroxyproline O-arabinosyltransferase-like domain-containing protein" evidence="8">
    <location>
        <begin position="20"/>
        <end position="460"/>
    </location>
</feature>
<keyword evidence="3" id="KW-0808">Transferase</keyword>
<dbReference type="Pfam" id="PF23452">
    <property type="entry name" value="HPAT"/>
    <property type="match status" value="1"/>
</dbReference>
<evidence type="ECO:0000256" key="1">
    <source>
        <dbReference type="ARBA" id="ARBA00004167"/>
    </source>
</evidence>
<reference evidence="10 11" key="1">
    <citation type="journal article" date="2024" name="Nat. Commun.">
        <title>Phylogenomics reveals the evolutionary origins of lichenization in chlorophyte algae.</title>
        <authorList>
            <person name="Puginier C."/>
            <person name="Libourel C."/>
            <person name="Otte J."/>
            <person name="Skaloud P."/>
            <person name="Haon M."/>
            <person name="Grisel S."/>
            <person name="Petersen M."/>
            <person name="Berrin J.G."/>
            <person name="Delaux P.M."/>
            <person name="Dal Grande F."/>
            <person name="Keller J."/>
        </authorList>
    </citation>
    <scope>NUCLEOTIDE SEQUENCE [LARGE SCALE GENOMIC DNA]</scope>
    <source>
        <strain evidence="10 11">SAG 2145</strain>
    </source>
</reference>
<dbReference type="AlphaFoldDB" id="A0AAW1QZC5"/>
<dbReference type="EMBL" id="JALJOS010000020">
    <property type="protein sequence ID" value="KAK9826708.1"/>
    <property type="molecule type" value="Genomic_DNA"/>
</dbReference>
<evidence type="ECO:0000313" key="10">
    <source>
        <dbReference type="EMBL" id="KAK9826708.1"/>
    </source>
</evidence>